<organism evidence="2 3">
    <name type="scientific">Amycolatopsis alba DSM 44262</name>
    <dbReference type="NCBI Taxonomy" id="1125972"/>
    <lineage>
        <taxon>Bacteria</taxon>
        <taxon>Bacillati</taxon>
        <taxon>Actinomycetota</taxon>
        <taxon>Actinomycetes</taxon>
        <taxon>Pseudonocardiales</taxon>
        <taxon>Pseudonocardiaceae</taxon>
        <taxon>Amycolatopsis</taxon>
    </lineage>
</organism>
<dbReference type="Gene3D" id="3.20.20.30">
    <property type="entry name" value="Luciferase-like domain"/>
    <property type="match status" value="1"/>
</dbReference>
<evidence type="ECO:0000313" key="3">
    <source>
        <dbReference type="Proteomes" id="UP000215563"/>
    </source>
</evidence>
<keyword evidence="3" id="KW-1185">Reference proteome</keyword>
<reference evidence="2 3" key="1">
    <citation type="submission" date="2017-07" db="EMBL/GenBank/DDBJ databases">
        <title>Amycolatopsis alba DSM 44262 Genome sequencing and assembly.</title>
        <authorList>
            <person name="Kaur N."/>
            <person name="Mayilraj S."/>
        </authorList>
    </citation>
    <scope>NUCLEOTIDE SEQUENCE [LARGE SCALE GENOMIC DNA]</scope>
    <source>
        <strain evidence="2 3">DSM 44262</strain>
    </source>
</reference>
<dbReference type="GO" id="GO:0016705">
    <property type="term" value="F:oxidoreductase activity, acting on paired donors, with incorporation or reduction of molecular oxygen"/>
    <property type="evidence" value="ECO:0007669"/>
    <property type="project" value="InterPro"/>
</dbReference>
<dbReference type="InterPro" id="IPR019922">
    <property type="entry name" value="Lucif-like_OxRdatse_MSMEG_4141"/>
</dbReference>
<feature type="domain" description="Luciferase-like" evidence="1">
    <location>
        <begin position="13"/>
        <end position="94"/>
    </location>
</feature>
<proteinExistence type="predicted"/>
<dbReference type="InterPro" id="IPR011251">
    <property type="entry name" value="Luciferase-like_dom"/>
</dbReference>
<dbReference type="OrthoDB" id="4760590at2"/>
<dbReference type="EMBL" id="NMQU01000083">
    <property type="protein sequence ID" value="OXM46847.1"/>
    <property type="molecule type" value="Genomic_DNA"/>
</dbReference>
<dbReference type="PANTHER" id="PTHR43244">
    <property type="match status" value="1"/>
</dbReference>
<sequence length="278" mass="30021">MSLGIWTFSFDGKEIGEVRDAASEVEELGFDTLWFGEYLGREAFTQAGLLLAATSRLTVATGIARFDQREPATAAAAGRTLAEAYPGRFVLGLGGHRPGAKPLEAMRGYLDAMDAAELSTPDSPHRRLLAALGPKMLSLAAERADGAHPYFVPVEHTAQAREVMGPEAFLAVEQAVVLGSDREIARQHVSSYLELAAHHRANLRRFGFTEEDYGSDRLVDALVAVGEDAISSRVQAHLDAGADHVCLQVLTVDERIPLAEWRVLSEVGGSVRKRDVTG</sequence>
<evidence type="ECO:0000313" key="2">
    <source>
        <dbReference type="EMBL" id="OXM46847.1"/>
    </source>
</evidence>
<dbReference type="InterPro" id="IPR036661">
    <property type="entry name" value="Luciferase-like_sf"/>
</dbReference>
<accession>A0A229RJL8</accession>
<dbReference type="RefSeq" id="WP_020630870.1">
    <property type="nucleotide sequence ID" value="NZ_KB913032.1"/>
</dbReference>
<dbReference type="CDD" id="cd01097">
    <property type="entry name" value="Tetrahydromethanopterin_reductase"/>
    <property type="match status" value="1"/>
</dbReference>
<dbReference type="InterPro" id="IPR050564">
    <property type="entry name" value="F420-G6PD/mer"/>
</dbReference>
<dbReference type="NCBIfam" id="TIGR03620">
    <property type="entry name" value="F420_MSMEG_4141"/>
    <property type="match status" value="1"/>
</dbReference>
<evidence type="ECO:0000259" key="1">
    <source>
        <dbReference type="Pfam" id="PF00296"/>
    </source>
</evidence>
<dbReference type="AlphaFoldDB" id="A0A229RJL8"/>
<comment type="caution">
    <text evidence="2">The sequence shown here is derived from an EMBL/GenBank/DDBJ whole genome shotgun (WGS) entry which is preliminary data.</text>
</comment>
<dbReference type="SUPFAM" id="SSF51679">
    <property type="entry name" value="Bacterial luciferase-like"/>
    <property type="match status" value="1"/>
</dbReference>
<dbReference type="PANTHER" id="PTHR43244:SF2">
    <property type="entry name" value="CONSERVED HYPOTHETICAL ALANINE AND PROLINE-RICH PROTEIN"/>
    <property type="match status" value="1"/>
</dbReference>
<gene>
    <name evidence="2" type="ORF">CFP75_26425</name>
</gene>
<protein>
    <submittedName>
        <fullName evidence="2">LLM class F420-dependent oxidoreductase</fullName>
    </submittedName>
</protein>
<dbReference type="Pfam" id="PF00296">
    <property type="entry name" value="Bac_luciferase"/>
    <property type="match status" value="1"/>
</dbReference>
<name>A0A229RJL8_AMYAL</name>
<dbReference type="Proteomes" id="UP000215563">
    <property type="component" value="Unassembled WGS sequence"/>
</dbReference>